<accession>A0ABT4QAX7</accession>
<evidence type="ECO:0000256" key="3">
    <source>
        <dbReference type="ARBA" id="ARBA00023163"/>
    </source>
</evidence>
<proteinExistence type="predicted"/>
<sequence length="108" mass="12752">MEDLLQRCKENMDAFGELYRLYSADVFRTAYLLVRNRSMAEDITQETFILLFSKIPLYTKNAGSFRNWLYSVTMNTTKNSLRKQLSQRSSVIAAFLVIYLTEHFSFLR</sequence>
<dbReference type="EMBL" id="JAQAGZ010000010">
    <property type="protein sequence ID" value="MCZ8514037.1"/>
    <property type="molecule type" value="Genomic_DNA"/>
</dbReference>
<keyword evidence="1" id="KW-0805">Transcription regulation</keyword>
<evidence type="ECO:0000313" key="5">
    <source>
        <dbReference type="EMBL" id="MCZ8514037.1"/>
    </source>
</evidence>
<dbReference type="SUPFAM" id="SSF88946">
    <property type="entry name" value="Sigma2 domain of RNA polymerase sigma factors"/>
    <property type="match status" value="1"/>
</dbReference>
<keyword evidence="2" id="KW-0731">Sigma factor</keyword>
<keyword evidence="6" id="KW-1185">Reference proteome</keyword>
<dbReference type="Gene3D" id="1.10.1740.10">
    <property type="match status" value="1"/>
</dbReference>
<evidence type="ECO:0000256" key="2">
    <source>
        <dbReference type="ARBA" id="ARBA00023082"/>
    </source>
</evidence>
<dbReference type="RefSeq" id="WP_269882554.1">
    <property type="nucleotide sequence ID" value="NZ_JAQAGZ010000010.1"/>
</dbReference>
<dbReference type="PANTHER" id="PTHR43133">
    <property type="entry name" value="RNA POLYMERASE ECF-TYPE SIGMA FACTO"/>
    <property type="match status" value="1"/>
</dbReference>
<name>A0ABT4QAX7_9BACL</name>
<dbReference type="InterPro" id="IPR013325">
    <property type="entry name" value="RNA_pol_sigma_r2"/>
</dbReference>
<evidence type="ECO:0000313" key="6">
    <source>
        <dbReference type="Proteomes" id="UP001527882"/>
    </source>
</evidence>
<protein>
    <submittedName>
        <fullName evidence="5">RNA polymerase sigma factor</fullName>
    </submittedName>
</protein>
<dbReference type="PANTHER" id="PTHR43133:SF60">
    <property type="entry name" value="RNA POLYMERASE SIGMA FACTOR SIGV"/>
    <property type="match status" value="1"/>
</dbReference>
<evidence type="ECO:0000256" key="1">
    <source>
        <dbReference type="ARBA" id="ARBA00023015"/>
    </source>
</evidence>
<feature type="domain" description="RNA polymerase sigma-70 region 2" evidence="4">
    <location>
        <begin position="18"/>
        <end position="84"/>
    </location>
</feature>
<reference evidence="5 6" key="1">
    <citation type="submission" date="2022-12" db="EMBL/GenBank/DDBJ databases">
        <title>Draft genome sequence of Paenibacillus sp. dW9.</title>
        <authorList>
            <person name="Choi E.-W."/>
            <person name="Kim D.-U."/>
        </authorList>
    </citation>
    <scope>NUCLEOTIDE SEQUENCE [LARGE SCALE GENOMIC DNA]</scope>
    <source>
        <strain evidence="6">dW9</strain>
    </source>
</reference>
<dbReference type="Pfam" id="PF04542">
    <property type="entry name" value="Sigma70_r2"/>
    <property type="match status" value="1"/>
</dbReference>
<dbReference type="InterPro" id="IPR039425">
    <property type="entry name" value="RNA_pol_sigma-70-like"/>
</dbReference>
<comment type="caution">
    <text evidence="5">The sequence shown here is derived from an EMBL/GenBank/DDBJ whole genome shotgun (WGS) entry which is preliminary data.</text>
</comment>
<dbReference type="Proteomes" id="UP001527882">
    <property type="component" value="Unassembled WGS sequence"/>
</dbReference>
<keyword evidence="3" id="KW-0804">Transcription</keyword>
<dbReference type="InterPro" id="IPR007627">
    <property type="entry name" value="RNA_pol_sigma70_r2"/>
</dbReference>
<evidence type="ECO:0000259" key="4">
    <source>
        <dbReference type="Pfam" id="PF04542"/>
    </source>
</evidence>
<gene>
    <name evidence="5" type="ORF">O9H85_16725</name>
</gene>
<organism evidence="5 6">
    <name type="scientific">Paenibacillus gyeongsangnamensis</name>
    <dbReference type="NCBI Taxonomy" id="3388067"/>
    <lineage>
        <taxon>Bacteria</taxon>
        <taxon>Bacillati</taxon>
        <taxon>Bacillota</taxon>
        <taxon>Bacilli</taxon>
        <taxon>Bacillales</taxon>
        <taxon>Paenibacillaceae</taxon>
        <taxon>Paenibacillus</taxon>
    </lineage>
</organism>